<dbReference type="RefSeq" id="WP_091588166.1">
    <property type="nucleotide sequence ID" value="NZ_FNDU01000025.1"/>
</dbReference>
<reference evidence="2 3" key="1">
    <citation type="submission" date="2016-10" db="EMBL/GenBank/DDBJ databases">
        <authorList>
            <person name="de Groot N.N."/>
        </authorList>
    </citation>
    <scope>NUCLEOTIDE SEQUENCE [LARGE SCALE GENOMIC DNA]</scope>
    <source>
        <strain evidence="3">P4B,CCM 7963,CECT 7998,DSM 25260,IBRC-M 10614,KCTC 13821</strain>
    </source>
</reference>
<dbReference type="AlphaFoldDB" id="A0A1G8R831"/>
<evidence type="ECO:0000259" key="1">
    <source>
        <dbReference type="Pfam" id="PF08241"/>
    </source>
</evidence>
<dbReference type="STRING" id="930129.SAMN05216352_12527"/>
<name>A0A1G8R831_9BACI</name>
<keyword evidence="2" id="KW-0489">Methyltransferase</keyword>
<sequence length="197" mass="22615">MSTLFSKIYDPIMRPLEKMRMGNIRERLVSQQEGVILEVGSGTGANFSYYKNAEKVVAIEPDSSMRNQSFPKVKNAHVPVELVDASGEHLPFDDNTFDTAIGTLVLCTIPNPNRALQEIRRVCKPGAPILFLEHVRVDRPLLGRLQDWLTPFWKRLCDGCHLNRRTLDLIKQNGFRVERIDKYYKDIFLAVDARNEK</sequence>
<dbReference type="OrthoDB" id="9772751at2"/>
<dbReference type="Pfam" id="PF08241">
    <property type="entry name" value="Methyltransf_11"/>
    <property type="match status" value="1"/>
</dbReference>
<dbReference type="InterPro" id="IPR052356">
    <property type="entry name" value="Thiol_S-MT"/>
</dbReference>
<dbReference type="SUPFAM" id="SSF53335">
    <property type="entry name" value="S-adenosyl-L-methionine-dependent methyltransferases"/>
    <property type="match status" value="1"/>
</dbReference>
<keyword evidence="3" id="KW-1185">Reference proteome</keyword>
<evidence type="ECO:0000313" key="2">
    <source>
        <dbReference type="EMBL" id="SDJ13033.1"/>
    </source>
</evidence>
<dbReference type="Proteomes" id="UP000199017">
    <property type="component" value="Unassembled WGS sequence"/>
</dbReference>
<dbReference type="PANTHER" id="PTHR45036">
    <property type="entry name" value="METHYLTRANSFERASE LIKE 7B"/>
    <property type="match status" value="1"/>
</dbReference>
<dbReference type="CDD" id="cd02440">
    <property type="entry name" value="AdoMet_MTases"/>
    <property type="match status" value="1"/>
</dbReference>
<dbReference type="GO" id="GO:0032259">
    <property type="term" value="P:methylation"/>
    <property type="evidence" value="ECO:0007669"/>
    <property type="project" value="UniProtKB-KW"/>
</dbReference>
<dbReference type="EMBL" id="FNDU01000025">
    <property type="protein sequence ID" value="SDJ13033.1"/>
    <property type="molecule type" value="Genomic_DNA"/>
</dbReference>
<organism evidence="2 3">
    <name type="scientific">Alteribacillus bidgolensis</name>
    <dbReference type="NCBI Taxonomy" id="930129"/>
    <lineage>
        <taxon>Bacteria</taxon>
        <taxon>Bacillati</taxon>
        <taxon>Bacillota</taxon>
        <taxon>Bacilli</taxon>
        <taxon>Bacillales</taxon>
        <taxon>Bacillaceae</taxon>
        <taxon>Alteribacillus</taxon>
    </lineage>
</organism>
<proteinExistence type="predicted"/>
<dbReference type="PANTHER" id="PTHR45036:SF1">
    <property type="entry name" value="METHYLTRANSFERASE LIKE 7A"/>
    <property type="match status" value="1"/>
</dbReference>
<gene>
    <name evidence="2" type="ORF">SAMN05216352_12527</name>
</gene>
<feature type="domain" description="Methyltransferase type 11" evidence="1">
    <location>
        <begin position="37"/>
        <end position="130"/>
    </location>
</feature>
<accession>A0A1G8R831</accession>
<keyword evidence="2" id="KW-0808">Transferase</keyword>
<protein>
    <submittedName>
        <fullName evidence="2">Methyltransferase domain-containing protein</fullName>
    </submittedName>
</protein>
<dbReference type="InterPro" id="IPR013216">
    <property type="entry name" value="Methyltransf_11"/>
</dbReference>
<dbReference type="GO" id="GO:0008757">
    <property type="term" value="F:S-adenosylmethionine-dependent methyltransferase activity"/>
    <property type="evidence" value="ECO:0007669"/>
    <property type="project" value="InterPro"/>
</dbReference>
<evidence type="ECO:0000313" key="3">
    <source>
        <dbReference type="Proteomes" id="UP000199017"/>
    </source>
</evidence>
<dbReference type="Gene3D" id="3.40.50.150">
    <property type="entry name" value="Vaccinia Virus protein VP39"/>
    <property type="match status" value="1"/>
</dbReference>
<dbReference type="InterPro" id="IPR029063">
    <property type="entry name" value="SAM-dependent_MTases_sf"/>
</dbReference>